<sequence>MVNLFGGEVFGENLGNFRDIVRGNSPGRRRRTSVWIYLDVIVGLILLRVRREDTAAILSKMWFTKEFMMIIALEETPALLEQNSSTNWNVVNPIPTTRNVSTVQNDKVVPKVQEMKIHV</sequence>
<evidence type="ECO:0000313" key="2">
    <source>
        <dbReference type="Proteomes" id="UP000675881"/>
    </source>
</evidence>
<gene>
    <name evidence="1" type="ORF">LSAA_342</name>
</gene>
<evidence type="ECO:0000313" key="1">
    <source>
        <dbReference type="EMBL" id="CAF2747082.1"/>
    </source>
</evidence>
<reference evidence="1" key="1">
    <citation type="submission" date="2021-02" db="EMBL/GenBank/DDBJ databases">
        <authorList>
            <person name="Bekaert M."/>
        </authorList>
    </citation>
    <scope>NUCLEOTIDE SEQUENCE</scope>
    <source>
        <strain evidence="1">IoA-00</strain>
    </source>
</reference>
<dbReference type="EMBL" id="CAJNVT010000176">
    <property type="protein sequence ID" value="CAF2747082.1"/>
    <property type="molecule type" value="Genomic_DNA"/>
</dbReference>
<protein>
    <submittedName>
        <fullName evidence="1">(salmon louse) hypothetical protein</fullName>
    </submittedName>
</protein>
<keyword evidence="2" id="KW-1185">Reference proteome</keyword>
<accession>A0A817FGZ2</accession>
<organism evidence="1 2">
    <name type="scientific">Lepeophtheirus salmonis</name>
    <name type="common">Salmon louse</name>
    <name type="synonym">Caligus salmonis</name>
    <dbReference type="NCBI Taxonomy" id="72036"/>
    <lineage>
        <taxon>Eukaryota</taxon>
        <taxon>Metazoa</taxon>
        <taxon>Ecdysozoa</taxon>
        <taxon>Arthropoda</taxon>
        <taxon>Crustacea</taxon>
        <taxon>Multicrustacea</taxon>
        <taxon>Hexanauplia</taxon>
        <taxon>Copepoda</taxon>
        <taxon>Siphonostomatoida</taxon>
        <taxon>Caligidae</taxon>
        <taxon>Lepeophtheirus</taxon>
    </lineage>
</organism>
<dbReference type="Proteomes" id="UP000675881">
    <property type="component" value="Unassembled WGS sequence"/>
</dbReference>
<proteinExistence type="predicted"/>
<name>A0A817FGZ2_LEPSM</name>
<comment type="caution">
    <text evidence="1">The sequence shown here is derived from an EMBL/GenBank/DDBJ whole genome shotgun (WGS) entry which is preliminary data.</text>
</comment>
<dbReference type="AlphaFoldDB" id="A0A817FGZ2"/>